<name>A0A6C0ID83_9ZZZZ</name>
<dbReference type="SUPFAM" id="SSF55729">
    <property type="entry name" value="Acyl-CoA N-acyltransferases (Nat)"/>
    <property type="match status" value="1"/>
</dbReference>
<reference evidence="1" key="1">
    <citation type="journal article" date="2020" name="Nature">
        <title>Giant virus diversity and host interactions through global metagenomics.</title>
        <authorList>
            <person name="Schulz F."/>
            <person name="Roux S."/>
            <person name="Paez-Espino D."/>
            <person name="Jungbluth S."/>
            <person name="Walsh D.A."/>
            <person name="Denef V.J."/>
            <person name="McMahon K.D."/>
            <person name="Konstantinidis K.T."/>
            <person name="Eloe-Fadrosh E.A."/>
            <person name="Kyrpides N.C."/>
            <person name="Woyke T."/>
        </authorList>
    </citation>
    <scope>NUCLEOTIDE SEQUENCE</scope>
    <source>
        <strain evidence="1">GVMAG-M-3300023184-68</strain>
    </source>
</reference>
<evidence type="ECO:0008006" key="2">
    <source>
        <dbReference type="Google" id="ProtNLM"/>
    </source>
</evidence>
<dbReference type="InterPro" id="IPR016181">
    <property type="entry name" value="Acyl_CoA_acyltransferase"/>
</dbReference>
<sequence length="208" mass="23889">MELPKHFEYFGKGAVSLCTTNSEGDRRSPEEFERKTSNIIEKLIREQGDEICQEKIGIDYIKDRLKDYDFGFIRSSVKAQMGQRKTRQTSTVAEPPSKLVVKRLHVPCAPCQTEQHAYSFVLCKLLPNPLFTNIDITLVCSRTNSKDGKLLLELVEKHANNLKYDCLSLIAVGDTRLLNWYKSQGFVLETDKPIINSNCKAYYMRKIM</sequence>
<accession>A0A6C0ID83</accession>
<proteinExistence type="predicted"/>
<dbReference type="EMBL" id="MN740153">
    <property type="protein sequence ID" value="QHT90397.1"/>
    <property type="molecule type" value="Genomic_DNA"/>
</dbReference>
<organism evidence="1">
    <name type="scientific">viral metagenome</name>
    <dbReference type="NCBI Taxonomy" id="1070528"/>
    <lineage>
        <taxon>unclassified sequences</taxon>
        <taxon>metagenomes</taxon>
        <taxon>organismal metagenomes</taxon>
    </lineage>
</organism>
<dbReference type="AlphaFoldDB" id="A0A6C0ID83"/>
<protein>
    <recommendedName>
        <fullName evidence="2">N-acetyltransferase domain-containing protein</fullName>
    </recommendedName>
</protein>
<evidence type="ECO:0000313" key="1">
    <source>
        <dbReference type="EMBL" id="QHT90397.1"/>
    </source>
</evidence>